<evidence type="ECO:0008006" key="4">
    <source>
        <dbReference type="Google" id="ProtNLM"/>
    </source>
</evidence>
<gene>
    <name evidence="2" type="ORF">GDO81_025479</name>
</gene>
<organism evidence="2 3">
    <name type="scientific">Engystomops pustulosus</name>
    <name type="common">Tungara frog</name>
    <name type="synonym">Physalaemus pustulosus</name>
    <dbReference type="NCBI Taxonomy" id="76066"/>
    <lineage>
        <taxon>Eukaryota</taxon>
        <taxon>Metazoa</taxon>
        <taxon>Chordata</taxon>
        <taxon>Craniata</taxon>
        <taxon>Vertebrata</taxon>
        <taxon>Euteleostomi</taxon>
        <taxon>Amphibia</taxon>
        <taxon>Batrachia</taxon>
        <taxon>Anura</taxon>
        <taxon>Neobatrachia</taxon>
        <taxon>Hyloidea</taxon>
        <taxon>Leptodactylidae</taxon>
        <taxon>Leiuperinae</taxon>
        <taxon>Engystomops</taxon>
    </lineage>
</organism>
<keyword evidence="3" id="KW-1185">Reference proteome</keyword>
<dbReference type="EMBL" id="WNYA01036674">
    <property type="protein sequence ID" value="KAG8536897.1"/>
    <property type="molecule type" value="Genomic_DNA"/>
</dbReference>
<dbReference type="PANTHER" id="PTHR11422:SF0">
    <property type="entry name" value="T-CELL SURFACE GLYCOPROTEIN CD4"/>
    <property type="match status" value="1"/>
</dbReference>
<feature type="transmembrane region" description="Helical" evidence="1">
    <location>
        <begin position="207"/>
        <end position="231"/>
    </location>
</feature>
<protein>
    <recommendedName>
        <fullName evidence="4">T-cell surface glycoprotein CD4</fullName>
    </recommendedName>
</protein>
<name>A0AAV6YNY9_ENGPU</name>
<evidence type="ECO:0000313" key="2">
    <source>
        <dbReference type="EMBL" id="KAG8536897.1"/>
    </source>
</evidence>
<feature type="non-terminal residue" evidence="2">
    <location>
        <position position="1"/>
    </location>
</feature>
<proteinExistence type="predicted"/>
<comment type="caution">
    <text evidence="2">The sequence shown here is derived from an EMBL/GenBank/DDBJ whole genome shotgun (WGS) entry which is preliminary data.</text>
</comment>
<reference evidence="2" key="1">
    <citation type="thesis" date="2020" institute="ProQuest LLC" country="789 East Eisenhower Parkway, Ann Arbor, MI, USA">
        <title>Comparative Genomics and Chromosome Evolution.</title>
        <authorList>
            <person name="Mudd A.B."/>
        </authorList>
    </citation>
    <scope>NUCLEOTIDE SEQUENCE</scope>
    <source>
        <strain evidence="2">237g6f4</strain>
        <tissue evidence="2">Blood</tissue>
    </source>
</reference>
<accession>A0AAV6YNY9</accession>
<keyword evidence="1" id="KW-0472">Membrane</keyword>
<keyword evidence="1" id="KW-0812">Transmembrane</keyword>
<dbReference type="PANTHER" id="PTHR11422">
    <property type="entry name" value="T-CELL SURFACE GLYCOPROTEIN CD4"/>
    <property type="match status" value="1"/>
</dbReference>
<sequence>GFTLSPSIVYLGGQQPLSLPFIFNFKVRESPLQGGVGAVEGDLKYLSSNKVTVQTLTVTSGAACWPSRCQEKAHPEDLSVALTHPKSGHYRMEIVLQIAGRQRRLHRDLCVANITVSSSHSDIITGGNVTLLCHINCLDHAGSLCWRHGDSDHQICGPPGEPNLAKEMTVLPETTGNWTCGAFLRKKELTRATLTLEPALGFQASPFFWVTVVVGVIVFVLIVTILTIMIARHRRVRRARYRTWLIQNLHQHRRCECGYKG</sequence>
<evidence type="ECO:0000313" key="3">
    <source>
        <dbReference type="Proteomes" id="UP000824782"/>
    </source>
</evidence>
<evidence type="ECO:0000256" key="1">
    <source>
        <dbReference type="SAM" id="Phobius"/>
    </source>
</evidence>
<dbReference type="Proteomes" id="UP000824782">
    <property type="component" value="Unassembled WGS sequence"/>
</dbReference>
<keyword evidence="1" id="KW-1133">Transmembrane helix</keyword>
<dbReference type="AlphaFoldDB" id="A0AAV6YNY9"/>